<organism evidence="1 2">
    <name type="scientific">Piscinibacter aquaticus</name>
    <dbReference type="NCBI Taxonomy" id="392597"/>
    <lineage>
        <taxon>Bacteria</taxon>
        <taxon>Pseudomonadati</taxon>
        <taxon>Pseudomonadota</taxon>
        <taxon>Betaproteobacteria</taxon>
        <taxon>Burkholderiales</taxon>
        <taxon>Sphaerotilaceae</taxon>
        <taxon>Piscinibacter</taxon>
    </lineage>
</organism>
<name>A0A5C6U3Y4_9BURK</name>
<evidence type="ECO:0000313" key="2">
    <source>
        <dbReference type="Proteomes" id="UP000321832"/>
    </source>
</evidence>
<proteinExistence type="predicted"/>
<comment type="caution">
    <text evidence="1">The sequence shown here is derived from an EMBL/GenBank/DDBJ whole genome shotgun (WGS) entry which is preliminary data.</text>
</comment>
<reference evidence="1 2" key="1">
    <citation type="submission" date="2019-08" db="EMBL/GenBank/DDBJ databases">
        <authorList>
            <person name="Khan S.A."/>
            <person name="Jeon C.O."/>
            <person name="Jeong S.E."/>
        </authorList>
    </citation>
    <scope>NUCLEOTIDE SEQUENCE [LARGE SCALE GENOMIC DNA]</scope>
    <source>
        <strain evidence="2">IMCC1728</strain>
    </source>
</reference>
<dbReference type="Proteomes" id="UP000321832">
    <property type="component" value="Unassembled WGS sequence"/>
</dbReference>
<evidence type="ECO:0000313" key="1">
    <source>
        <dbReference type="EMBL" id="TXC66466.1"/>
    </source>
</evidence>
<sequence>MTKTLQPGEPGTLRLLRAYGDQLVCVRYRTSGSGEERLTTVELVIDRTVIRKRGHQIVAFKIYEREARLRREALKLGAWFDATTGLWNLARHDVLHLGLRHRIAIPREQMLREEMSSSSNKLPRLAK</sequence>
<protein>
    <submittedName>
        <fullName evidence="1">Uncharacterized protein</fullName>
    </submittedName>
</protein>
<dbReference type="AlphaFoldDB" id="A0A5C6U3Y4"/>
<accession>A0A5C6U3Y4</accession>
<dbReference type="EMBL" id="VOPW01000001">
    <property type="protein sequence ID" value="TXC66466.1"/>
    <property type="molecule type" value="Genomic_DNA"/>
</dbReference>
<keyword evidence="2" id="KW-1185">Reference proteome</keyword>
<gene>
    <name evidence="1" type="ORF">FSC37_13325</name>
</gene>